<keyword evidence="2" id="KW-1185">Reference proteome</keyword>
<sequence length="101" mass="12030">MEFVMLYIVCMMKACIRNEKLLKCWVYPALLDYTMWRESYDKSGRPQSRCQHGSKFVRYFSERSFFKCCGFTKVRNPRVADISKSFKTKGLKCRTQPEAPF</sequence>
<gene>
    <name evidence="1" type="ORF">TNIN_272411</name>
</gene>
<dbReference type="AlphaFoldDB" id="A0A8X6X255"/>
<comment type="caution">
    <text evidence="1">The sequence shown here is derived from an EMBL/GenBank/DDBJ whole genome shotgun (WGS) entry which is preliminary data.</text>
</comment>
<name>A0A8X6X255_9ARAC</name>
<proteinExistence type="predicted"/>
<evidence type="ECO:0000313" key="1">
    <source>
        <dbReference type="EMBL" id="GFY45583.1"/>
    </source>
</evidence>
<organism evidence="1 2">
    <name type="scientific">Trichonephila inaurata madagascariensis</name>
    <dbReference type="NCBI Taxonomy" id="2747483"/>
    <lineage>
        <taxon>Eukaryota</taxon>
        <taxon>Metazoa</taxon>
        <taxon>Ecdysozoa</taxon>
        <taxon>Arthropoda</taxon>
        <taxon>Chelicerata</taxon>
        <taxon>Arachnida</taxon>
        <taxon>Araneae</taxon>
        <taxon>Araneomorphae</taxon>
        <taxon>Entelegynae</taxon>
        <taxon>Araneoidea</taxon>
        <taxon>Nephilidae</taxon>
        <taxon>Trichonephila</taxon>
        <taxon>Trichonephila inaurata</taxon>
    </lineage>
</organism>
<evidence type="ECO:0000313" key="2">
    <source>
        <dbReference type="Proteomes" id="UP000886998"/>
    </source>
</evidence>
<accession>A0A8X6X255</accession>
<dbReference type="Proteomes" id="UP000886998">
    <property type="component" value="Unassembled WGS sequence"/>
</dbReference>
<dbReference type="EMBL" id="BMAV01004926">
    <property type="protein sequence ID" value="GFY45583.1"/>
    <property type="molecule type" value="Genomic_DNA"/>
</dbReference>
<protein>
    <submittedName>
        <fullName evidence="1">Uncharacterized protein</fullName>
    </submittedName>
</protein>
<reference evidence="1" key="1">
    <citation type="submission" date="2020-08" db="EMBL/GenBank/DDBJ databases">
        <title>Multicomponent nature underlies the extraordinary mechanical properties of spider dragline silk.</title>
        <authorList>
            <person name="Kono N."/>
            <person name="Nakamura H."/>
            <person name="Mori M."/>
            <person name="Yoshida Y."/>
            <person name="Ohtoshi R."/>
            <person name="Malay A.D."/>
            <person name="Moran D.A.P."/>
            <person name="Tomita M."/>
            <person name="Numata K."/>
            <person name="Arakawa K."/>
        </authorList>
    </citation>
    <scope>NUCLEOTIDE SEQUENCE</scope>
</reference>